<dbReference type="EMBL" id="SMRS01000003">
    <property type="protein sequence ID" value="KAA0875248.1"/>
    <property type="molecule type" value="Genomic_DNA"/>
</dbReference>
<name>A0A5A9W590_9GAMM</name>
<comment type="caution">
    <text evidence="1">The sequence shown here is derived from an EMBL/GenBank/DDBJ whole genome shotgun (WGS) entry which is preliminary data.</text>
</comment>
<gene>
    <name evidence="1" type="ORF">E1H14_04420</name>
</gene>
<dbReference type="PANTHER" id="PTHR30087:SF1">
    <property type="entry name" value="HYPOTHETICAL CYTOSOLIC PROTEIN"/>
    <property type="match status" value="1"/>
</dbReference>
<dbReference type="Pfam" id="PF04463">
    <property type="entry name" value="2-thiour_desulf"/>
    <property type="match status" value="1"/>
</dbReference>
<evidence type="ECO:0000313" key="1">
    <source>
        <dbReference type="EMBL" id="KAA0875248.1"/>
    </source>
</evidence>
<proteinExistence type="predicted"/>
<reference evidence="1 2" key="1">
    <citation type="submission" date="2019-03" db="EMBL/GenBank/DDBJ databases">
        <title>Nitrincola sp. nov. isolated from an Indian soda lake.</title>
        <authorList>
            <person name="Joshi A."/>
            <person name="Thite S.V."/>
            <person name="Joseph N."/>
            <person name="Dhotre D."/>
            <person name="Moorthy M."/>
            <person name="Shouche Y.S."/>
        </authorList>
    </citation>
    <scope>NUCLEOTIDE SEQUENCE [LARGE SCALE GENOMIC DNA]</scope>
    <source>
        <strain evidence="1 2">MEB193</strain>
    </source>
</reference>
<keyword evidence="2" id="KW-1185">Reference proteome</keyword>
<sequence>MQKILVSACLMGSKVRYDGRDNALHHPTLERWQQEGRLVPVCPEVLGGLGVPRAPAETLSRFPILIATQSGEDVTPEFLKGAETTLAIAQTHQVCCALMKARSPSCGNREIYNGQFNGTLMPAPGVAADELIRHGIPVFNEEQMDTLIAFVEAQIEASESKTLPSSGSRTRQAA</sequence>
<protein>
    <submittedName>
        <fullName evidence="1">DUF523 domain-containing protein</fullName>
    </submittedName>
</protein>
<dbReference type="InterPro" id="IPR007553">
    <property type="entry name" value="2-thiour_desulf"/>
</dbReference>
<evidence type="ECO:0000313" key="2">
    <source>
        <dbReference type="Proteomes" id="UP000325302"/>
    </source>
</evidence>
<dbReference type="OrthoDB" id="495783at2"/>
<dbReference type="RefSeq" id="WP_149390256.1">
    <property type="nucleotide sequence ID" value="NZ_SMRS01000003.1"/>
</dbReference>
<dbReference type="PANTHER" id="PTHR30087">
    <property type="entry name" value="INNER MEMBRANE PROTEIN"/>
    <property type="match status" value="1"/>
</dbReference>
<accession>A0A5A9W590</accession>
<dbReference type="AlphaFoldDB" id="A0A5A9W590"/>
<dbReference type="Proteomes" id="UP000325302">
    <property type="component" value="Unassembled WGS sequence"/>
</dbReference>
<organism evidence="1 2">
    <name type="scientific">Nitrincola tapanii</name>
    <dbReference type="NCBI Taxonomy" id="1708751"/>
    <lineage>
        <taxon>Bacteria</taxon>
        <taxon>Pseudomonadati</taxon>
        <taxon>Pseudomonadota</taxon>
        <taxon>Gammaproteobacteria</taxon>
        <taxon>Oceanospirillales</taxon>
        <taxon>Oceanospirillaceae</taxon>
        <taxon>Nitrincola</taxon>
    </lineage>
</organism>